<comment type="caution">
    <text evidence="1">The sequence shown here is derived from an EMBL/GenBank/DDBJ whole genome shotgun (WGS) entry which is preliminary data.</text>
</comment>
<evidence type="ECO:0000313" key="2">
    <source>
        <dbReference type="Proteomes" id="UP000324222"/>
    </source>
</evidence>
<reference evidence="1 2" key="1">
    <citation type="submission" date="2019-05" db="EMBL/GenBank/DDBJ databases">
        <title>Another draft genome of Portunus trituberculatus and its Hox gene families provides insights of decapod evolution.</title>
        <authorList>
            <person name="Jeong J.-H."/>
            <person name="Song I."/>
            <person name="Kim S."/>
            <person name="Choi T."/>
            <person name="Kim D."/>
            <person name="Ryu S."/>
            <person name="Kim W."/>
        </authorList>
    </citation>
    <scope>NUCLEOTIDE SEQUENCE [LARGE SCALE GENOMIC DNA]</scope>
    <source>
        <tissue evidence="1">Muscle</tissue>
    </source>
</reference>
<accession>A0A5B7J785</accession>
<protein>
    <submittedName>
        <fullName evidence="1">Uncharacterized protein</fullName>
    </submittedName>
</protein>
<evidence type="ECO:0000313" key="1">
    <source>
        <dbReference type="EMBL" id="MPC88324.1"/>
    </source>
</evidence>
<sequence length="61" mass="7004">MLWGPRGRQAHGFESCPRSECRLGFLTQGNSFLADRTVQIWTTKDFSQKEHKSVRGNTDFS</sequence>
<dbReference type="EMBL" id="VSRR010077449">
    <property type="protein sequence ID" value="MPC88324.1"/>
    <property type="molecule type" value="Genomic_DNA"/>
</dbReference>
<dbReference type="Proteomes" id="UP000324222">
    <property type="component" value="Unassembled WGS sequence"/>
</dbReference>
<gene>
    <name evidence="1" type="ORF">E2C01_083225</name>
</gene>
<keyword evidence="2" id="KW-1185">Reference proteome</keyword>
<organism evidence="1 2">
    <name type="scientific">Portunus trituberculatus</name>
    <name type="common">Swimming crab</name>
    <name type="synonym">Neptunus trituberculatus</name>
    <dbReference type="NCBI Taxonomy" id="210409"/>
    <lineage>
        <taxon>Eukaryota</taxon>
        <taxon>Metazoa</taxon>
        <taxon>Ecdysozoa</taxon>
        <taxon>Arthropoda</taxon>
        <taxon>Crustacea</taxon>
        <taxon>Multicrustacea</taxon>
        <taxon>Malacostraca</taxon>
        <taxon>Eumalacostraca</taxon>
        <taxon>Eucarida</taxon>
        <taxon>Decapoda</taxon>
        <taxon>Pleocyemata</taxon>
        <taxon>Brachyura</taxon>
        <taxon>Eubrachyura</taxon>
        <taxon>Portunoidea</taxon>
        <taxon>Portunidae</taxon>
        <taxon>Portuninae</taxon>
        <taxon>Portunus</taxon>
    </lineage>
</organism>
<name>A0A5B7J785_PORTR</name>
<dbReference type="AlphaFoldDB" id="A0A5B7J785"/>
<proteinExistence type="predicted"/>